<dbReference type="InterPro" id="IPR052926">
    <property type="entry name" value="Metallo-beta-lactamase_dom"/>
</dbReference>
<name>A0A6L5Y3G6_9FIRM</name>
<dbReference type="Proteomes" id="UP000474676">
    <property type="component" value="Unassembled WGS sequence"/>
</dbReference>
<dbReference type="PANTHER" id="PTHR13754:SF13">
    <property type="entry name" value="METALLO-BETA-LACTAMASE SUPERFAMILY PROTEIN (AFU_ORTHOLOGUE AFUA_3G07630)"/>
    <property type="match status" value="1"/>
</dbReference>
<dbReference type="SMART" id="SM00849">
    <property type="entry name" value="Lactamase_B"/>
    <property type="match status" value="1"/>
</dbReference>
<feature type="region of interest" description="Disordered" evidence="1">
    <location>
        <begin position="168"/>
        <end position="192"/>
    </location>
</feature>
<dbReference type="GO" id="GO:0016787">
    <property type="term" value="F:hydrolase activity"/>
    <property type="evidence" value="ECO:0007669"/>
    <property type="project" value="UniProtKB-KW"/>
</dbReference>
<dbReference type="InterPro" id="IPR001279">
    <property type="entry name" value="Metallo-B-lactamas"/>
</dbReference>
<evidence type="ECO:0000256" key="1">
    <source>
        <dbReference type="SAM" id="MobiDB-lite"/>
    </source>
</evidence>
<dbReference type="GeneID" id="303114025"/>
<sequence length="305" mass="33506">MINVTVLAENYVKDFRCRGEFGLAMYIETEDHKILFDTGASELMFANARQKGVDLSEADICVISHGHFDHTGGMPEFCRQNRKADIYLHRDAFGVTFGETKGKIDDYECGILWDPEVLEVCGDRVIRTDGPEWIGRDVVVSGTIPELPEFQPPERFYRLRTGADPGLAGELTPESAGEMSAGSAGKSRTGRDLIPDTMSHEQFLAIREPGKGIVLFSGCSHKGIIAAICRAKALFPGEPLYAVVAGMHLIGASCGMRQKIIDRLIEEEPQIVVPLHCTGLEAICMMKAQLGDRCRLTGTGGRLRF</sequence>
<dbReference type="EMBL" id="VUMZ01000001">
    <property type="protein sequence ID" value="MST51041.1"/>
    <property type="molecule type" value="Genomic_DNA"/>
</dbReference>
<dbReference type="CDD" id="cd07713">
    <property type="entry name" value="DHPS-like_MBL-fold"/>
    <property type="match status" value="1"/>
</dbReference>
<dbReference type="GO" id="GO:0016740">
    <property type="term" value="F:transferase activity"/>
    <property type="evidence" value="ECO:0007669"/>
    <property type="project" value="TreeGrafter"/>
</dbReference>
<accession>A0A6L5Y3G6</accession>
<dbReference type="Gene3D" id="3.60.15.10">
    <property type="entry name" value="Ribonuclease Z/Hydroxyacylglutathione hydrolase-like"/>
    <property type="match status" value="1"/>
</dbReference>
<comment type="caution">
    <text evidence="3">The sequence shown here is derived from an EMBL/GenBank/DDBJ whole genome shotgun (WGS) entry which is preliminary data.</text>
</comment>
<dbReference type="SUPFAM" id="SSF56281">
    <property type="entry name" value="Metallo-hydrolase/oxidoreductase"/>
    <property type="match status" value="1"/>
</dbReference>
<evidence type="ECO:0000313" key="3">
    <source>
        <dbReference type="EMBL" id="MST51041.1"/>
    </source>
</evidence>
<gene>
    <name evidence="3" type="ORF">FYJ64_01680</name>
</gene>
<evidence type="ECO:0000313" key="4">
    <source>
        <dbReference type="Proteomes" id="UP000474676"/>
    </source>
</evidence>
<dbReference type="InterPro" id="IPR041712">
    <property type="entry name" value="DHPS-like_MBL-fold"/>
</dbReference>
<dbReference type="AlphaFoldDB" id="A0A6L5Y3G6"/>
<protein>
    <submittedName>
        <fullName evidence="3">MBL fold metallo-hydrolase</fullName>
    </submittedName>
</protein>
<organism evidence="3 4">
    <name type="scientific">Hornefia butyriciproducens</name>
    <dbReference type="NCBI Taxonomy" id="2652293"/>
    <lineage>
        <taxon>Bacteria</taxon>
        <taxon>Bacillati</taxon>
        <taxon>Bacillota</taxon>
        <taxon>Clostridia</taxon>
        <taxon>Peptostreptococcales</taxon>
        <taxon>Anaerovoracaceae</taxon>
        <taxon>Hornefia</taxon>
    </lineage>
</organism>
<dbReference type="InterPro" id="IPR036866">
    <property type="entry name" value="RibonucZ/Hydroxyglut_hydro"/>
</dbReference>
<dbReference type="Pfam" id="PF00753">
    <property type="entry name" value="Lactamase_B"/>
    <property type="match status" value="1"/>
</dbReference>
<evidence type="ECO:0000259" key="2">
    <source>
        <dbReference type="SMART" id="SM00849"/>
    </source>
</evidence>
<proteinExistence type="predicted"/>
<dbReference type="PANTHER" id="PTHR13754">
    <property type="entry name" value="METALLO-BETA-LACTAMASE SUPERFAMILY PROTEIN"/>
    <property type="match status" value="1"/>
</dbReference>
<dbReference type="RefSeq" id="WP_154573508.1">
    <property type="nucleotide sequence ID" value="NZ_VUMZ01000001.1"/>
</dbReference>
<reference evidence="3 4" key="1">
    <citation type="submission" date="2019-08" db="EMBL/GenBank/DDBJ databases">
        <title>In-depth cultivation of the pig gut microbiome towards novel bacterial diversity and tailored functional studies.</title>
        <authorList>
            <person name="Wylensek D."/>
            <person name="Hitch T.C.A."/>
            <person name="Clavel T."/>
        </authorList>
    </citation>
    <scope>NUCLEOTIDE SEQUENCE [LARGE SCALE GENOMIC DNA]</scope>
    <source>
        <strain evidence="3 4">WCA-MUC-591-APC-3H</strain>
    </source>
</reference>
<keyword evidence="4" id="KW-1185">Reference proteome</keyword>
<keyword evidence="3" id="KW-0378">Hydrolase</keyword>
<feature type="domain" description="Metallo-beta-lactamase" evidence="2">
    <location>
        <begin position="21"/>
        <end position="276"/>
    </location>
</feature>